<keyword evidence="1" id="KW-1133">Transmembrane helix</keyword>
<dbReference type="eggNOG" id="arCOG13910">
    <property type="taxonomic scope" value="Archaea"/>
</dbReference>
<dbReference type="HOGENOM" id="CLU_1063964_0_0_2"/>
<keyword evidence="1" id="KW-0812">Transmembrane</keyword>
<proteinExistence type="predicted"/>
<evidence type="ECO:0000313" key="2">
    <source>
        <dbReference type="EMBL" id="ABW02027.1"/>
    </source>
</evidence>
<keyword evidence="3" id="KW-1185">Reference proteome</keyword>
<dbReference type="KEGG" id="cma:Cmaq_1200"/>
<gene>
    <name evidence="2" type="ordered locus">Cmaq_1200</name>
</gene>
<dbReference type="EMBL" id="CP000852">
    <property type="protein sequence ID" value="ABW02027.1"/>
    <property type="molecule type" value="Genomic_DNA"/>
</dbReference>
<feature type="transmembrane region" description="Helical" evidence="1">
    <location>
        <begin position="232"/>
        <end position="256"/>
    </location>
</feature>
<protein>
    <submittedName>
        <fullName evidence="2">Uncharacterized protein</fullName>
    </submittedName>
</protein>
<dbReference type="AlphaFoldDB" id="A8ME21"/>
<dbReference type="RefSeq" id="WP_012186246.1">
    <property type="nucleotide sequence ID" value="NC_009954.1"/>
</dbReference>
<evidence type="ECO:0000313" key="3">
    <source>
        <dbReference type="Proteomes" id="UP000001137"/>
    </source>
</evidence>
<dbReference type="GeneID" id="5708984"/>
<accession>A8ME21</accession>
<name>A8ME21_CALMQ</name>
<evidence type="ECO:0000256" key="1">
    <source>
        <dbReference type="SAM" id="Phobius"/>
    </source>
</evidence>
<dbReference type="Proteomes" id="UP000001137">
    <property type="component" value="Chromosome"/>
</dbReference>
<feature type="transmembrane region" description="Helical" evidence="1">
    <location>
        <begin position="87"/>
        <end position="116"/>
    </location>
</feature>
<sequence>MSTRSIGRGTCPKCGREGTVVVKRLGDREYVYVKHGRTWHYIGPLDSVDLNSIIHEYTTSLPLKDSAGGGLSMSSGGAGSGKSIGKIIALIVGVLMIIIGVIIILEVGFLALSFLATSPASVLTVSLPVNNTMKALIIGAATHSKVTVTAVNAFFKVANAAVGTYTPGSLTWVNVTRVNESLFIGNYTSFTVITSNQSILIWPYKIVSGNALIIVNIATKGSAPSGTVTVNYLSLIFIVIPLALAGALIWGGVILYRWSRK</sequence>
<keyword evidence="1" id="KW-0472">Membrane</keyword>
<reference evidence="2 3" key="1">
    <citation type="submission" date="2007-10" db="EMBL/GenBank/DDBJ databases">
        <title>Complete sequence of Caldivirga maquilingensis IC-167.</title>
        <authorList>
            <consortium name="US DOE Joint Genome Institute"/>
            <person name="Copeland A."/>
            <person name="Lucas S."/>
            <person name="Lapidus A."/>
            <person name="Barry K."/>
            <person name="Glavina del Rio T."/>
            <person name="Dalin E."/>
            <person name="Tice H."/>
            <person name="Pitluck S."/>
            <person name="Saunders E."/>
            <person name="Brettin T."/>
            <person name="Bruce D."/>
            <person name="Detter J.C."/>
            <person name="Han C."/>
            <person name="Schmutz J."/>
            <person name="Larimer F."/>
            <person name="Land M."/>
            <person name="Hauser L."/>
            <person name="Kyrpides N."/>
            <person name="Ivanova N."/>
            <person name="Biddle J.F."/>
            <person name="Zhang Z."/>
            <person name="Fitz-Gibbon S.T."/>
            <person name="Lowe T.M."/>
            <person name="Saltikov C."/>
            <person name="House C.H."/>
            <person name="Richardson P."/>
        </authorList>
    </citation>
    <scope>NUCLEOTIDE SEQUENCE [LARGE SCALE GENOMIC DNA]</scope>
    <source>
        <strain evidence="3">ATCC 700844 / DSM 13496 / JCM 10307 / IC-167</strain>
    </source>
</reference>
<dbReference type="OrthoDB" id="29271at2157"/>
<organism evidence="2 3">
    <name type="scientific">Caldivirga maquilingensis (strain ATCC 700844 / DSM 13496 / JCM 10307 / IC-167)</name>
    <dbReference type="NCBI Taxonomy" id="397948"/>
    <lineage>
        <taxon>Archaea</taxon>
        <taxon>Thermoproteota</taxon>
        <taxon>Thermoprotei</taxon>
        <taxon>Thermoproteales</taxon>
        <taxon>Thermoproteaceae</taxon>
        <taxon>Caldivirga</taxon>
    </lineage>
</organism>